<dbReference type="PANTHER" id="PTHR30105">
    <property type="entry name" value="UNCHARACTERIZED YIBQ-RELATED"/>
    <property type="match status" value="1"/>
</dbReference>
<dbReference type="AlphaFoldDB" id="A0A1G6MXP7"/>
<dbReference type="SUPFAM" id="SSF88713">
    <property type="entry name" value="Glycoside hydrolase/deacetylase"/>
    <property type="match status" value="1"/>
</dbReference>
<dbReference type="EMBL" id="FMYU01000007">
    <property type="protein sequence ID" value="SDC60322.1"/>
    <property type="molecule type" value="Genomic_DNA"/>
</dbReference>
<dbReference type="InterPro" id="IPR006837">
    <property type="entry name" value="Divergent_DAC"/>
</dbReference>
<dbReference type="PANTHER" id="PTHR30105:SF2">
    <property type="entry name" value="DIVERGENT POLYSACCHARIDE DEACETYLASE SUPERFAMILY"/>
    <property type="match status" value="1"/>
</dbReference>
<evidence type="ECO:0008006" key="3">
    <source>
        <dbReference type="Google" id="ProtNLM"/>
    </source>
</evidence>
<evidence type="ECO:0000313" key="2">
    <source>
        <dbReference type="Proteomes" id="UP000199411"/>
    </source>
</evidence>
<protein>
    <recommendedName>
        <fullName evidence="3">Divergent polysaccharide deacetylase</fullName>
    </recommendedName>
</protein>
<dbReference type="Pfam" id="PF04748">
    <property type="entry name" value="Polysacc_deac_2"/>
    <property type="match status" value="1"/>
</dbReference>
<organism evidence="1 2">
    <name type="scientific">Desulfurella multipotens</name>
    <dbReference type="NCBI Taxonomy" id="79269"/>
    <lineage>
        <taxon>Bacteria</taxon>
        <taxon>Pseudomonadati</taxon>
        <taxon>Campylobacterota</taxon>
        <taxon>Desulfurellia</taxon>
        <taxon>Desulfurellales</taxon>
        <taxon>Desulfurellaceae</taxon>
        <taxon>Desulfurella</taxon>
    </lineage>
</organism>
<evidence type="ECO:0000313" key="1">
    <source>
        <dbReference type="EMBL" id="SDC60322.1"/>
    </source>
</evidence>
<dbReference type="GO" id="GO:0005975">
    <property type="term" value="P:carbohydrate metabolic process"/>
    <property type="evidence" value="ECO:0007669"/>
    <property type="project" value="InterPro"/>
</dbReference>
<gene>
    <name evidence="1" type="ORF">SAMN05660835_01056</name>
</gene>
<dbReference type="Proteomes" id="UP000199411">
    <property type="component" value="Unassembled WGS sequence"/>
</dbReference>
<keyword evidence="2" id="KW-1185">Reference proteome</keyword>
<dbReference type="InterPro" id="IPR011330">
    <property type="entry name" value="Glyco_hydro/deAcase_b/a-brl"/>
</dbReference>
<reference evidence="2" key="1">
    <citation type="submission" date="2016-10" db="EMBL/GenBank/DDBJ databases">
        <authorList>
            <person name="Varghese N."/>
            <person name="Submissions S."/>
        </authorList>
    </citation>
    <scope>NUCLEOTIDE SEQUENCE [LARGE SCALE GENOMIC DNA]</scope>
    <source>
        <strain evidence="2">DSM 8415</strain>
    </source>
</reference>
<dbReference type="RefSeq" id="WP_092128712.1">
    <property type="nucleotide sequence ID" value="NZ_FMYU01000007.1"/>
</dbReference>
<accession>A0A1G6MXP7</accession>
<name>A0A1G6MXP7_9BACT</name>
<sequence length="249" mass="28848">MAQKINILLRKSLVLWLFLSFLLFPKLSFANGSISIIIDDMGYDHYVMQKFLDINLPLAFAFIPDTPFVHMSSDFCKKGYTVMLHMPSESIDKHLNTNYPLFLRVTDSKKDIFEQLDKAMRNIPCASGFNNHMGSKFLQSTAKMSDVMEFLKQHNLFFVDSLTTPNSVGYKLACDYKVPYAVRYIFIDNKKRFNYVKRNLLTAINLAKQGRNVIVIGHDNIVDYEAIVHLKARLKPYLKDIKENLIQCR</sequence>
<dbReference type="Gene3D" id="3.20.20.370">
    <property type="entry name" value="Glycoside hydrolase/deacetylase"/>
    <property type="match status" value="1"/>
</dbReference>
<dbReference type="OrthoDB" id="9784811at2"/>
<dbReference type="CDD" id="cd10936">
    <property type="entry name" value="CE4_DAC2"/>
    <property type="match status" value="1"/>
</dbReference>
<proteinExistence type="predicted"/>